<evidence type="ECO:0000313" key="1">
    <source>
        <dbReference type="EMBL" id="SFV31889.1"/>
    </source>
</evidence>
<gene>
    <name evidence="1" type="ORF">SAMN04488557_1436</name>
</gene>
<dbReference type="Proteomes" id="UP000199423">
    <property type="component" value="Unassembled WGS sequence"/>
</dbReference>
<dbReference type="EMBL" id="FPCH01000002">
    <property type="protein sequence ID" value="SFV31889.1"/>
    <property type="molecule type" value="Genomic_DNA"/>
</dbReference>
<evidence type="ECO:0008006" key="3">
    <source>
        <dbReference type="Google" id="ProtNLM"/>
    </source>
</evidence>
<name>A0A1I7NB64_9HYPH</name>
<accession>A0A1I7NB64</accession>
<evidence type="ECO:0000313" key="2">
    <source>
        <dbReference type="Proteomes" id="UP000199423"/>
    </source>
</evidence>
<proteinExistence type="predicted"/>
<keyword evidence="2" id="KW-1185">Reference proteome</keyword>
<protein>
    <recommendedName>
        <fullName evidence="3">GIY-YIG domain-containing protein</fullName>
    </recommendedName>
</protein>
<dbReference type="AlphaFoldDB" id="A0A1I7NB64"/>
<organism evidence="1 2">
    <name type="scientific">Hyphomicrobium facile</name>
    <dbReference type="NCBI Taxonomy" id="51670"/>
    <lineage>
        <taxon>Bacteria</taxon>
        <taxon>Pseudomonadati</taxon>
        <taxon>Pseudomonadota</taxon>
        <taxon>Alphaproteobacteria</taxon>
        <taxon>Hyphomicrobiales</taxon>
        <taxon>Hyphomicrobiaceae</taxon>
        <taxon>Hyphomicrobium</taxon>
    </lineage>
</organism>
<reference evidence="2" key="1">
    <citation type="submission" date="2016-10" db="EMBL/GenBank/DDBJ databases">
        <authorList>
            <person name="Varghese N."/>
            <person name="Submissions S."/>
        </authorList>
    </citation>
    <scope>NUCLEOTIDE SEQUENCE [LARGE SCALE GENOMIC DNA]</scope>
    <source>
        <strain evidence="2">DSM 1565</strain>
    </source>
</reference>
<sequence>MLSVPELFRRASIEMRGPVPWSTPIPETASGVYVIGLVDPAASFAENLPEAELSHWNAGQQIIYIGRATKLRRRLSEFYRHVHGRPSPHRGGEAIKLLAASVEVYWGVASDRIKAEHSMIGMFETEVGALPFGNRNRGTKKRSAAI</sequence>